<evidence type="ECO:0000256" key="7">
    <source>
        <dbReference type="ARBA" id="ARBA00022741"/>
    </source>
</evidence>
<dbReference type="SUPFAM" id="SSF52374">
    <property type="entry name" value="Nucleotidylyl transferase"/>
    <property type="match status" value="1"/>
</dbReference>
<dbReference type="GO" id="GO:0004515">
    <property type="term" value="F:nicotinate-nucleotide adenylyltransferase activity"/>
    <property type="evidence" value="ECO:0007669"/>
    <property type="project" value="UniProtKB-UniRule"/>
</dbReference>
<dbReference type="EMBL" id="QEQK01000003">
    <property type="protein sequence ID" value="PWN56984.1"/>
    <property type="molecule type" value="Genomic_DNA"/>
</dbReference>
<dbReference type="OrthoDB" id="5295945at2"/>
<accession>A0A363UNI9</accession>
<dbReference type="InterPro" id="IPR004821">
    <property type="entry name" value="Cyt_trans-like"/>
</dbReference>
<evidence type="ECO:0000256" key="6">
    <source>
        <dbReference type="ARBA" id="ARBA00022695"/>
    </source>
</evidence>
<keyword evidence="6 11" id="KW-0548">Nucleotidyltransferase</keyword>
<evidence type="ECO:0000313" key="13">
    <source>
        <dbReference type="EMBL" id="PWN56984.1"/>
    </source>
</evidence>
<protein>
    <recommendedName>
        <fullName evidence="11">Probable nicotinate-nucleotide adenylyltransferase</fullName>
        <ecNumber evidence="11">2.7.7.18</ecNumber>
    </recommendedName>
    <alternativeName>
        <fullName evidence="11">Deamido-NAD(+) diphosphorylase</fullName>
    </alternativeName>
    <alternativeName>
        <fullName evidence="11">Deamido-NAD(+) pyrophosphorylase</fullName>
    </alternativeName>
    <alternativeName>
        <fullName evidence="11">Nicotinate mononucleotide adenylyltransferase</fullName>
        <shortName evidence="11">NaMN adenylyltransferase</shortName>
    </alternativeName>
</protein>
<dbReference type="AlphaFoldDB" id="A0A363UNI9"/>
<proteinExistence type="inferred from homology"/>
<dbReference type="GO" id="GO:0005524">
    <property type="term" value="F:ATP binding"/>
    <property type="evidence" value="ECO:0007669"/>
    <property type="project" value="UniProtKB-KW"/>
</dbReference>
<sequence>MSAPIGILGGTFDPVHLGHLRICVELRERLGLDHVRLVPNRVPPHRDAPRASDQVRARWIADAIADEPGLVLDTLELEREGPSYTADTLASLRARFPDRPLVCVLGQDAFDGLVTWHRWEDIGSLAHVVVVPRPGTPRSPVESLPGLTRTDRVEDLHDRLQGCLLAADVTPLAVSSTQVRRLLVQGRSVRYLVPDPVWRALRAR</sequence>
<evidence type="ECO:0000256" key="3">
    <source>
        <dbReference type="ARBA" id="ARBA00009014"/>
    </source>
</evidence>
<dbReference type="Gene3D" id="3.40.50.620">
    <property type="entry name" value="HUPs"/>
    <property type="match status" value="1"/>
</dbReference>
<dbReference type="GO" id="GO:0009435">
    <property type="term" value="P:NAD+ biosynthetic process"/>
    <property type="evidence" value="ECO:0007669"/>
    <property type="project" value="UniProtKB-UniRule"/>
</dbReference>
<keyword evidence="9 11" id="KW-0520">NAD</keyword>
<evidence type="ECO:0000256" key="4">
    <source>
        <dbReference type="ARBA" id="ARBA00022642"/>
    </source>
</evidence>
<dbReference type="NCBIfam" id="TIGR00482">
    <property type="entry name" value="nicotinate (nicotinamide) nucleotide adenylyltransferase"/>
    <property type="match status" value="1"/>
</dbReference>
<comment type="similarity">
    <text evidence="3 11">Belongs to the NadD family.</text>
</comment>
<comment type="caution">
    <text evidence="13">The sequence shown here is derived from an EMBL/GenBank/DDBJ whole genome shotgun (WGS) entry which is preliminary data.</text>
</comment>
<reference evidence="13 14" key="1">
    <citation type="submission" date="2018-05" db="EMBL/GenBank/DDBJ databases">
        <title>Abyssibacter profundi OUC007T gen. nov., sp. nov, a marine bacterium isolated from seawater of the Mariana Trench.</title>
        <authorList>
            <person name="Zhou S."/>
        </authorList>
    </citation>
    <scope>NUCLEOTIDE SEQUENCE [LARGE SCALE GENOMIC DNA]</scope>
    <source>
        <strain evidence="13 14">OUC007</strain>
    </source>
</reference>
<gene>
    <name evidence="11" type="primary">nadD</name>
    <name evidence="13" type="ORF">DEH80_03325</name>
</gene>
<dbReference type="InterPro" id="IPR014729">
    <property type="entry name" value="Rossmann-like_a/b/a_fold"/>
</dbReference>
<dbReference type="NCBIfam" id="NF000839">
    <property type="entry name" value="PRK00071.1-1"/>
    <property type="match status" value="1"/>
</dbReference>
<comment type="pathway">
    <text evidence="2 11">Cofactor biosynthesis; NAD(+) biosynthesis; deamido-NAD(+) from nicotinate D-ribonucleotide: step 1/1.</text>
</comment>
<feature type="domain" description="Cytidyltransferase-like" evidence="12">
    <location>
        <begin position="7"/>
        <end position="181"/>
    </location>
</feature>
<comment type="catalytic activity">
    <reaction evidence="10 11">
        <text>nicotinate beta-D-ribonucleotide + ATP + H(+) = deamido-NAD(+) + diphosphate</text>
        <dbReference type="Rhea" id="RHEA:22860"/>
        <dbReference type="ChEBI" id="CHEBI:15378"/>
        <dbReference type="ChEBI" id="CHEBI:30616"/>
        <dbReference type="ChEBI" id="CHEBI:33019"/>
        <dbReference type="ChEBI" id="CHEBI:57502"/>
        <dbReference type="ChEBI" id="CHEBI:58437"/>
        <dbReference type="EC" id="2.7.7.18"/>
    </reaction>
</comment>
<dbReference type="NCBIfam" id="TIGR00125">
    <property type="entry name" value="cyt_tran_rel"/>
    <property type="match status" value="1"/>
</dbReference>
<dbReference type="HAMAP" id="MF_00244">
    <property type="entry name" value="NaMN_adenylyltr"/>
    <property type="match status" value="1"/>
</dbReference>
<dbReference type="EC" id="2.7.7.18" evidence="11"/>
<dbReference type="CDD" id="cd02165">
    <property type="entry name" value="NMNAT"/>
    <property type="match status" value="1"/>
</dbReference>
<evidence type="ECO:0000256" key="11">
    <source>
        <dbReference type="HAMAP-Rule" id="MF_00244"/>
    </source>
</evidence>
<dbReference type="InterPro" id="IPR005248">
    <property type="entry name" value="NadD/NMNAT"/>
</dbReference>
<dbReference type="PANTHER" id="PTHR39321:SF3">
    <property type="entry name" value="PHOSPHOPANTETHEINE ADENYLYLTRANSFERASE"/>
    <property type="match status" value="1"/>
</dbReference>
<keyword evidence="7 11" id="KW-0547">Nucleotide-binding</keyword>
<evidence type="ECO:0000259" key="12">
    <source>
        <dbReference type="Pfam" id="PF01467"/>
    </source>
</evidence>
<keyword evidence="8 11" id="KW-0067">ATP-binding</keyword>
<name>A0A363UNI9_9GAMM</name>
<dbReference type="PANTHER" id="PTHR39321">
    <property type="entry name" value="NICOTINATE-NUCLEOTIDE ADENYLYLTRANSFERASE-RELATED"/>
    <property type="match status" value="1"/>
</dbReference>
<evidence type="ECO:0000256" key="9">
    <source>
        <dbReference type="ARBA" id="ARBA00023027"/>
    </source>
</evidence>
<evidence type="ECO:0000256" key="1">
    <source>
        <dbReference type="ARBA" id="ARBA00002324"/>
    </source>
</evidence>
<evidence type="ECO:0000256" key="8">
    <source>
        <dbReference type="ARBA" id="ARBA00022840"/>
    </source>
</evidence>
<comment type="function">
    <text evidence="1 11">Catalyzes the reversible adenylation of nicotinate mononucleotide (NaMN) to nicotinic acid adenine dinucleotide (NaAD).</text>
</comment>
<evidence type="ECO:0000256" key="10">
    <source>
        <dbReference type="ARBA" id="ARBA00048721"/>
    </source>
</evidence>
<dbReference type="UniPathway" id="UPA00253">
    <property type="reaction ID" value="UER00332"/>
</dbReference>
<evidence type="ECO:0000313" key="14">
    <source>
        <dbReference type="Proteomes" id="UP000251800"/>
    </source>
</evidence>
<dbReference type="Proteomes" id="UP000251800">
    <property type="component" value="Unassembled WGS sequence"/>
</dbReference>
<keyword evidence="14" id="KW-1185">Reference proteome</keyword>
<keyword evidence="5 11" id="KW-0808">Transferase</keyword>
<evidence type="ECO:0000256" key="2">
    <source>
        <dbReference type="ARBA" id="ARBA00005019"/>
    </source>
</evidence>
<keyword evidence="4 11" id="KW-0662">Pyridine nucleotide biosynthesis</keyword>
<evidence type="ECO:0000256" key="5">
    <source>
        <dbReference type="ARBA" id="ARBA00022679"/>
    </source>
</evidence>
<dbReference type="Pfam" id="PF01467">
    <property type="entry name" value="CTP_transf_like"/>
    <property type="match status" value="1"/>
</dbReference>
<organism evidence="13 14">
    <name type="scientific">Abyssibacter profundi</name>
    <dbReference type="NCBI Taxonomy" id="2182787"/>
    <lineage>
        <taxon>Bacteria</taxon>
        <taxon>Pseudomonadati</taxon>
        <taxon>Pseudomonadota</taxon>
        <taxon>Gammaproteobacteria</taxon>
        <taxon>Chromatiales</taxon>
        <taxon>Oceanococcaceae</taxon>
        <taxon>Abyssibacter</taxon>
    </lineage>
</organism>